<protein>
    <recommendedName>
        <fullName evidence="3">Glycosyltransferase</fullName>
    </recommendedName>
</protein>
<gene>
    <name evidence="1" type="ORF">GBM95_11855</name>
</gene>
<evidence type="ECO:0000313" key="2">
    <source>
        <dbReference type="Proteomes" id="UP000430564"/>
    </source>
</evidence>
<dbReference type="OrthoDB" id="9802649at2"/>
<accession>A0A6I1ED69</accession>
<dbReference type="EMBL" id="WEHX01000209">
    <property type="protein sequence ID" value="KAB7650500.1"/>
    <property type="molecule type" value="Genomic_DNA"/>
</dbReference>
<organism evidence="1 2">
    <name type="scientific">Sutterella seckii</name>
    <dbReference type="NCBI Taxonomy" id="1944635"/>
    <lineage>
        <taxon>Bacteria</taxon>
        <taxon>Pseudomonadati</taxon>
        <taxon>Pseudomonadota</taxon>
        <taxon>Betaproteobacteria</taxon>
        <taxon>Burkholderiales</taxon>
        <taxon>Sutterellaceae</taxon>
        <taxon>Sutterella</taxon>
    </lineage>
</organism>
<reference evidence="1 2" key="1">
    <citation type="submission" date="2019-10" db="EMBL/GenBank/DDBJ databases">
        <title>Genome diversity of Sutterella seckii.</title>
        <authorList>
            <person name="Chaplin A.V."/>
            <person name="Sokolova S.R."/>
            <person name="Mosin K.A."/>
            <person name="Ivanova E.L."/>
            <person name="Kochetkova T.O."/>
            <person name="Goltsov A.Y."/>
            <person name="Trofimov D.Y."/>
            <person name="Efimov B.A."/>
        </authorList>
    </citation>
    <scope>NUCLEOTIDE SEQUENCE [LARGE SCALE GENOMIC DNA]</scope>
    <source>
        <strain evidence="1 2">ASD393</strain>
    </source>
</reference>
<dbReference type="SUPFAM" id="SSF53448">
    <property type="entry name" value="Nucleotide-diphospho-sugar transferases"/>
    <property type="match status" value="1"/>
</dbReference>
<proteinExistence type="predicted"/>
<dbReference type="Proteomes" id="UP000430564">
    <property type="component" value="Unassembled WGS sequence"/>
</dbReference>
<sequence>MDSGFKVWLPTLNVIEPPWVARMDSDDWAFPDRFKFQMEYLEQHPHTTVLGTHAIFLEDQKPLHSHLPLSPGQVAAAMPFYCCVCHPSTILNRKQIIEEKLYPDFNHAEDYGLWLNLILNPQRRIVNLPNVLLKYRRGISRPQYNEQQILSTIKIKKIFDQNIGMTGTRPAFIENYDWDYVEHWFSDYHQKIIKRLPYIDKNLLMKLIVNQKRKAAKAIYRKDNLFLIRYLQQASIDLFYKTLYRY</sequence>
<dbReference type="RefSeq" id="WP_152159274.1">
    <property type="nucleotide sequence ID" value="NZ_WEHX01000209.1"/>
</dbReference>
<evidence type="ECO:0008006" key="3">
    <source>
        <dbReference type="Google" id="ProtNLM"/>
    </source>
</evidence>
<dbReference type="Gene3D" id="3.90.550.10">
    <property type="entry name" value="Spore Coat Polysaccharide Biosynthesis Protein SpsA, Chain A"/>
    <property type="match status" value="1"/>
</dbReference>
<dbReference type="InterPro" id="IPR029044">
    <property type="entry name" value="Nucleotide-diphossugar_trans"/>
</dbReference>
<evidence type="ECO:0000313" key="1">
    <source>
        <dbReference type="EMBL" id="KAB7650500.1"/>
    </source>
</evidence>
<name>A0A6I1ED69_9BURK</name>
<comment type="caution">
    <text evidence="1">The sequence shown here is derived from an EMBL/GenBank/DDBJ whole genome shotgun (WGS) entry which is preliminary data.</text>
</comment>
<dbReference type="AlphaFoldDB" id="A0A6I1ED69"/>